<dbReference type="Gene3D" id="3.40.50.720">
    <property type="entry name" value="NAD(P)-binding Rossmann-like Domain"/>
    <property type="match status" value="1"/>
</dbReference>
<dbReference type="Pfam" id="PF00899">
    <property type="entry name" value="ThiF"/>
    <property type="match status" value="1"/>
</dbReference>
<dbReference type="GO" id="GO:0005737">
    <property type="term" value="C:cytoplasm"/>
    <property type="evidence" value="ECO:0007669"/>
    <property type="project" value="TreeGrafter"/>
</dbReference>
<accession>A0A261SDP8</accession>
<dbReference type="PANTHER" id="PTHR10953:SF247">
    <property type="entry name" value="SLL6053 PROTEIN"/>
    <property type="match status" value="1"/>
</dbReference>
<evidence type="ECO:0000313" key="3">
    <source>
        <dbReference type="Proteomes" id="UP000217005"/>
    </source>
</evidence>
<protein>
    <recommendedName>
        <fullName evidence="1">THIF-type NAD/FAD binding fold domain-containing protein</fullName>
    </recommendedName>
</protein>
<dbReference type="Proteomes" id="UP000217005">
    <property type="component" value="Unassembled WGS sequence"/>
</dbReference>
<dbReference type="GO" id="GO:0016779">
    <property type="term" value="F:nucleotidyltransferase activity"/>
    <property type="evidence" value="ECO:0007669"/>
    <property type="project" value="TreeGrafter"/>
</dbReference>
<dbReference type="GO" id="GO:0008641">
    <property type="term" value="F:ubiquitin-like modifier activating enzyme activity"/>
    <property type="evidence" value="ECO:0007669"/>
    <property type="project" value="InterPro"/>
</dbReference>
<name>A0A261SDP8_9BORD</name>
<dbReference type="OrthoDB" id="9804286at2"/>
<dbReference type="EMBL" id="NEVL01000003">
    <property type="protein sequence ID" value="OZI35486.1"/>
    <property type="molecule type" value="Genomic_DNA"/>
</dbReference>
<dbReference type="AlphaFoldDB" id="A0A261SDP8"/>
<dbReference type="PANTHER" id="PTHR10953">
    <property type="entry name" value="UBIQUITIN-ACTIVATING ENZYME E1"/>
    <property type="match status" value="1"/>
</dbReference>
<evidence type="ECO:0000313" key="2">
    <source>
        <dbReference type="EMBL" id="OZI35486.1"/>
    </source>
</evidence>
<dbReference type="Gene3D" id="3.90.930.70">
    <property type="match status" value="1"/>
</dbReference>
<dbReference type="InterPro" id="IPR035985">
    <property type="entry name" value="Ubiquitin-activating_enz"/>
</dbReference>
<comment type="caution">
    <text evidence="2">The sequence shown here is derived from an EMBL/GenBank/DDBJ whole genome shotgun (WGS) entry which is preliminary data.</text>
</comment>
<proteinExistence type="predicted"/>
<dbReference type="InterPro" id="IPR000594">
    <property type="entry name" value="ThiF_NAD_FAD-bd"/>
</dbReference>
<gene>
    <name evidence="2" type="ORF">CEG14_10400</name>
</gene>
<dbReference type="SUPFAM" id="SSF69572">
    <property type="entry name" value="Activating enzymes of the ubiquitin-like proteins"/>
    <property type="match status" value="1"/>
</dbReference>
<organism evidence="2 3">
    <name type="scientific">Bordetella genomosp. 1</name>
    <dbReference type="NCBI Taxonomy" id="1395607"/>
    <lineage>
        <taxon>Bacteria</taxon>
        <taxon>Pseudomonadati</taxon>
        <taxon>Pseudomonadota</taxon>
        <taxon>Betaproteobacteria</taxon>
        <taxon>Burkholderiales</taxon>
        <taxon>Alcaligenaceae</taxon>
        <taxon>Bordetella</taxon>
    </lineage>
</organism>
<evidence type="ECO:0000259" key="1">
    <source>
        <dbReference type="Pfam" id="PF00899"/>
    </source>
</evidence>
<sequence length="384" mass="41934">MQPGGAFLLNRRILLFLRLFEALVRESVMLMPKKFVAAGDVFIGFSGDQCIVGLGGRQTVFPTLKDCEPILQAISFWKKPQHIAAVLQHLAQQGHSESSALKAINFLVEKHHVVYYDDAESASLERYNRHLLYYGGWSYDPADVQQNLAQSHVVILGCGGIGNHLAVNLATAGIGHLTLVDDDVIELSNLTRQHMFCESDLGEPKVDVLARELEKRNSEVSVDRIALAISGTESLELLPRADVIALSADTPESIAIWVNDYAIRGKFPYLVIGYVGDIAVFGPFYIPNRTGCYCCNANLTQDLSLTDTLSKAYCGSINQNSKPPSFVAVNAIAAAMATNDILRYLGGYAEPLSANKRIGIHTRSLQIEVQDCNKSGSCQACAQT</sequence>
<dbReference type="GO" id="GO:0004792">
    <property type="term" value="F:thiosulfate-cyanide sulfurtransferase activity"/>
    <property type="evidence" value="ECO:0007669"/>
    <property type="project" value="TreeGrafter"/>
</dbReference>
<feature type="domain" description="THIF-type NAD/FAD binding fold" evidence="1">
    <location>
        <begin position="142"/>
        <end position="377"/>
    </location>
</feature>
<dbReference type="InterPro" id="IPR045886">
    <property type="entry name" value="ThiF/MoeB/HesA"/>
</dbReference>
<reference evidence="2 3" key="1">
    <citation type="submission" date="2017-05" db="EMBL/GenBank/DDBJ databases">
        <title>Complete and WGS of Bordetella genogroups.</title>
        <authorList>
            <person name="Spilker T."/>
            <person name="LiPuma J."/>
        </authorList>
    </citation>
    <scope>NUCLEOTIDE SEQUENCE [LARGE SCALE GENOMIC DNA]</scope>
    <source>
        <strain evidence="2 3">AU17610</strain>
    </source>
</reference>